<proteinExistence type="predicted"/>
<keyword evidence="2" id="KW-0812">Transmembrane</keyword>
<dbReference type="AlphaFoldDB" id="A0A7D7R2G2"/>
<dbReference type="RefSeq" id="WP_219850227.1">
    <property type="nucleotide sequence ID" value="NZ_CP059491.1"/>
</dbReference>
<dbReference type="Proteomes" id="UP000515663">
    <property type="component" value="Chromosome"/>
</dbReference>
<evidence type="ECO:0000313" key="4">
    <source>
        <dbReference type="Proteomes" id="UP000515663"/>
    </source>
</evidence>
<evidence type="ECO:0000313" key="3">
    <source>
        <dbReference type="EMBL" id="QMT01567.1"/>
    </source>
</evidence>
<protein>
    <submittedName>
        <fullName evidence="3">Uncharacterized protein</fullName>
    </submittedName>
</protein>
<keyword evidence="2" id="KW-0472">Membrane</keyword>
<keyword evidence="2" id="KW-1133">Transmembrane helix</keyword>
<sequence>MIAAAADPVVLHLATHPLVLALPAVIPAFLVVGVVIAIAIADRRRGDDDEDAGDDADAEDKNAEDAGGAGEDTPGDSARTTHPDPTDPANRNEADDPAREAD</sequence>
<evidence type="ECO:0000256" key="2">
    <source>
        <dbReference type="SAM" id="Phobius"/>
    </source>
</evidence>
<name>A0A7D7R2G2_9ACTN</name>
<dbReference type="KEGG" id="gji:H1R19_22630"/>
<organism evidence="3 4">
    <name type="scientific">Gordonia jinghuaiqii</name>
    <dbReference type="NCBI Taxonomy" id="2758710"/>
    <lineage>
        <taxon>Bacteria</taxon>
        <taxon>Bacillati</taxon>
        <taxon>Actinomycetota</taxon>
        <taxon>Actinomycetes</taxon>
        <taxon>Mycobacteriales</taxon>
        <taxon>Gordoniaceae</taxon>
        <taxon>Gordonia</taxon>
    </lineage>
</organism>
<dbReference type="EMBL" id="CP059491">
    <property type="protein sequence ID" value="QMT01567.1"/>
    <property type="molecule type" value="Genomic_DNA"/>
</dbReference>
<accession>A0A7D7R2G2</accession>
<feature type="compositionally biased region" description="Acidic residues" evidence="1">
    <location>
        <begin position="48"/>
        <end position="58"/>
    </location>
</feature>
<feature type="transmembrane region" description="Helical" evidence="2">
    <location>
        <begin position="20"/>
        <end position="41"/>
    </location>
</feature>
<feature type="compositionally biased region" description="Basic and acidic residues" evidence="1">
    <location>
        <begin position="79"/>
        <end position="102"/>
    </location>
</feature>
<feature type="region of interest" description="Disordered" evidence="1">
    <location>
        <begin position="43"/>
        <end position="102"/>
    </location>
</feature>
<evidence type="ECO:0000256" key="1">
    <source>
        <dbReference type="SAM" id="MobiDB-lite"/>
    </source>
</evidence>
<reference evidence="4" key="1">
    <citation type="submission" date="2020-07" db="EMBL/GenBank/DDBJ databases">
        <title>novel species isolated from the respiratory tract of Marmot.</title>
        <authorList>
            <person name="Zhang G."/>
        </authorList>
    </citation>
    <scope>NUCLEOTIDE SEQUENCE [LARGE SCALE GENOMIC DNA]</scope>
    <source>
        <strain evidence="4">686</strain>
    </source>
</reference>
<gene>
    <name evidence="3" type="ORF">H1R19_22630</name>
</gene>
<keyword evidence="4" id="KW-1185">Reference proteome</keyword>